<evidence type="ECO:0000259" key="2">
    <source>
        <dbReference type="Pfam" id="PF24803"/>
    </source>
</evidence>
<keyword evidence="1" id="KW-0812">Transmembrane</keyword>
<gene>
    <name evidence="3" type="ORF">E4U42_006896</name>
</gene>
<feature type="transmembrane region" description="Helical" evidence="1">
    <location>
        <begin position="57"/>
        <end position="77"/>
    </location>
</feature>
<accession>A0A8K0JBK8</accession>
<dbReference type="Pfam" id="PF24803">
    <property type="entry name" value="DUF7704"/>
    <property type="match status" value="1"/>
</dbReference>
<dbReference type="AlphaFoldDB" id="A0A8K0JBK8"/>
<feature type="domain" description="DUF7704" evidence="2">
    <location>
        <begin position="9"/>
        <end position="146"/>
    </location>
</feature>
<name>A0A8K0JBK8_9HYPO</name>
<dbReference type="InterPro" id="IPR056121">
    <property type="entry name" value="DUF7704"/>
</dbReference>
<evidence type="ECO:0000256" key="1">
    <source>
        <dbReference type="SAM" id="Phobius"/>
    </source>
</evidence>
<dbReference type="Proteomes" id="UP000811619">
    <property type="component" value="Unassembled WGS sequence"/>
</dbReference>
<dbReference type="PANTHER" id="PTHR37019:SF1">
    <property type="entry name" value="EXPERA DOMAIN-CONTAINING PROTEIN"/>
    <property type="match status" value="1"/>
</dbReference>
<keyword evidence="1" id="KW-0472">Membrane</keyword>
<evidence type="ECO:0000313" key="4">
    <source>
        <dbReference type="Proteomes" id="UP000811619"/>
    </source>
</evidence>
<protein>
    <recommendedName>
        <fullName evidence="2">DUF7704 domain-containing protein</fullName>
    </recommendedName>
</protein>
<keyword evidence="1" id="KW-1133">Transmembrane helix</keyword>
<keyword evidence="4" id="KW-1185">Reference proteome</keyword>
<comment type="caution">
    <text evidence="3">The sequence shown here is derived from an EMBL/GenBank/DDBJ whole genome shotgun (WGS) entry which is preliminary data.</text>
</comment>
<reference evidence="3" key="1">
    <citation type="journal article" date="2020" name="bioRxiv">
        <title>Whole genome comparisons of ergot fungi reveals the divergence and evolution of species within the genus Claviceps are the result of varying mechanisms driving genome evolution and host range expansion.</title>
        <authorList>
            <person name="Wyka S.A."/>
            <person name="Mondo S.J."/>
            <person name="Liu M."/>
            <person name="Dettman J."/>
            <person name="Nalam V."/>
            <person name="Broders K.D."/>
        </authorList>
    </citation>
    <scope>NUCLEOTIDE SEQUENCE</scope>
    <source>
        <strain evidence="3">CCC 489</strain>
    </source>
</reference>
<feature type="transmembrane region" description="Helical" evidence="1">
    <location>
        <begin position="127"/>
        <end position="148"/>
    </location>
</feature>
<proteinExistence type="predicted"/>
<dbReference type="PANTHER" id="PTHR37019">
    <property type="entry name" value="CHROMOSOME 1, WHOLE GENOME SHOTGUN SEQUENCE"/>
    <property type="match status" value="1"/>
</dbReference>
<organism evidence="3 4">
    <name type="scientific">Claviceps africana</name>
    <dbReference type="NCBI Taxonomy" id="83212"/>
    <lineage>
        <taxon>Eukaryota</taxon>
        <taxon>Fungi</taxon>
        <taxon>Dikarya</taxon>
        <taxon>Ascomycota</taxon>
        <taxon>Pezizomycotina</taxon>
        <taxon>Sordariomycetes</taxon>
        <taxon>Hypocreomycetidae</taxon>
        <taxon>Hypocreales</taxon>
        <taxon>Clavicipitaceae</taxon>
        <taxon>Claviceps</taxon>
    </lineage>
</organism>
<evidence type="ECO:0000313" key="3">
    <source>
        <dbReference type="EMBL" id="KAG5929168.1"/>
    </source>
</evidence>
<dbReference type="EMBL" id="SRPY01000075">
    <property type="protein sequence ID" value="KAG5929168.1"/>
    <property type="molecule type" value="Genomic_DNA"/>
</dbReference>
<dbReference type="OrthoDB" id="3587182at2759"/>
<sequence length="159" mass="17553">MPSSVPASTTIPFPYRLILTTIEPLLALGGVLLVLASPATYLASMTRHRVSFVPDSAFLYTSLGGSWLYFAFVEAVVLRCFDDQRLWRLLCAGMLLSDGAFCHSVAQAVGGWAVWVRIGEWTMEDHLAFWTTAPMVAVRLLVVLGIGFETRRGDDKKAR</sequence>